<dbReference type="InterPro" id="IPR029044">
    <property type="entry name" value="Nucleotide-diphossugar_trans"/>
</dbReference>
<dbReference type="InterPro" id="IPR001173">
    <property type="entry name" value="Glyco_trans_2-like"/>
</dbReference>
<dbReference type="EMBL" id="NRRV01000046">
    <property type="protein sequence ID" value="MBK1632378.1"/>
    <property type="molecule type" value="Genomic_DNA"/>
</dbReference>
<evidence type="ECO:0000313" key="3">
    <source>
        <dbReference type="Proteomes" id="UP000748752"/>
    </source>
</evidence>
<organism evidence="2 3">
    <name type="scientific">Thiohalocapsa halophila</name>
    <dbReference type="NCBI Taxonomy" id="69359"/>
    <lineage>
        <taxon>Bacteria</taxon>
        <taxon>Pseudomonadati</taxon>
        <taxon>Pseudomonadota</taxon>
        <taxon>Gammaproteobacteria</taxon>
        <taxon>Chromatiales</taxon>
        <taxon>Chromatiaceae</taxon>
        <taxon>Thiohalocapsa</taxon>
    </lineage>
</organism>
<reference evidence="2 3" key="1">
    <citation type="journal article" date="2020" name="Microorganisms">
        <title>Osmotic Adaptation and Compatible Solute Biosynthesis of Phototrophic Bacteria as Revealed from Genome Analyses.</title>
        <authorList>
            <person name="Imhoff J.F."/>
            <person name="Rahn T."/>
            <person name="Kunzel S."/>
            <person name="Keller A."/>
            <person name="Neulinger S.C."/>
        </authorList>
    </citation>
    <scope>NUCLEOTIDE SEQUENCE [LARGE SCALE GENOMIC DNA]</scope>
    <source>
        <strain evidence="2 3">DSM 6210</strain>
    </source>
</reference>
<sequence length="679" mass="74491">MLRNLRRAIHVARTEPLGVLLAKIRRQLRPARPQRPPRPRVLARSKASAPLSFAPAAAPVASIIVSGGGNARRCRRCLAALWRYGGDVPYEVIVLTRWATVGSRSPAAECSGEVTGVRLVRWTDGAAASAGRNHCARLARGSVLIFLDADTQVQPGWLAALTAHMAHAPDAGVLGSCLLTARGRLLAAGYALEADGSVRARAQGGDPARPEYRYVRDCEVVSSAAMAVRAEVFAALGGLDPELPPGLYQDADFSLRARRAGFRVRYQPRARVVLLGPSRDAGYGDRARTVGHQRFTQRWRALLMGDSDLHAPPSGSRRRALIVDSYMLTPDKESGSLRMLHFIEILQGLGFDVTFAAANLEAPEPYASDLQQRGVEVLFRPYVRSLPDHLRVRGARYVLVILSRSNTAARLLQSARRRCRQARVVFDTVDLHFLREQRLADLTGDARLRRLAQRREQEEMRLIAQADVTLVVSRVERELLARRLPRADVRVVSNIHRIQYSEAGFAERHGLLFIGSFSHPPNTDGVLWFCRKILPRVLAVEPDICFWVIGADPPAEVRALGSERVRVLGHVPDVKPLFEAARLSVAPLRYGAGVKGKINQSLACGLPVVATPQAAEGMFLTDGESVLLADTTQAFAGAVLRLHRDRGTWERLSRGGLKVMEDHFSFAAARRAIASIGAV</sequence>
<proteinExistence type="predicted"/>
<feature type="domain" description="Glycosyltransferase 2-like" evidence="1">
    <location>
        <begin position="75"/>
        <end position="178"/>
    </location>
</feature>
<dbReference type="PANTHER" id="PTHR43179">
    <property type="entry name" value="RHAMNOSYLTRANSFERASE WBBL"/>
    <property type="match status" value="1"/>
</dbReference>
<protein>
    <recommendedName>
        <fullName evidence="1">Glycosyltransferase 2-like domain-containing protein</fullName>
    </recommendedName>
</protein>
<dbReference type="SUPFAM" id="SSF53756">
    <property type="entry name" value="UDP-Glycosyltransferase/glycogen phosphorylase"/>
    <property type="match status" value="1"/>
</dbReference>
<evidence type="ECO:0000313" key="2">
    <source>
        <dbReference type="EMBL" id="MBK1632378.1"/>
    </source>
</evidence>
<dbReference type="Pfam" id="PF13692">
    <property type="entry name" value="Glyco_trans_1_4"/>
    <property type="match status" value="1"/>
</dbReference>
<dbReference type="Gene3D" id="3.40.50.2000">
    <property type="entry name" value="Glycogen Phosphorylase B"/>
    <property type="match status" value="1"/>
</dbReference>
<keyword evidence="3" id="KW-1185">Reference proteome</keyword>
<gene>
    <name evidence="2" type="ORF">CKO31_16865</name>
</gene>
<dbReference type="PANTHER" id="PTHR43179:SF7">
    <property type="entry name" value="RHAMNOSYLTRANSFERASE WBBL"/>
    <property type="match status" value="1"/>
</dbReference>
<name>A0ABS1CKL0_9GAMM</name>
<dbReference type="Gene3D" id="3.90.550.10">
    <property type="entry name" value="Spore Coat Polysaccharide Biosynthesis Protein SpsA, Chain A"/>
    <property type="match status" value="1"/>
</dbReference>
<comment type="caution">
    <text evidence="2">The sequence shown here is derived from an EMBL/GenBank/DDBJ whole genome shotgun (WGS) entry which is preliminary data.</text>
</comment>
<dbReference type="SUPFAM" id="SSF53448">
    <property type="entry name" value="Nucleotide-diphospho-sugar transferases"/>
    <property type="match status" value="1"/>
</dbReference>
<dbReference type="Proteomes" id="UP000748752">
    <property type="component" value="Unassembled WGS sequence"/>
</dbReference>
<dbReference type="Pfam" id="PF00535">
    <property type="entry name" value="Glycos_transf_2"/>
    <property type="match status" value="1"/>
</dbReference>
<evidence type="ECO:0000259" key="1">
    <source>
        <dbReference type="Pfam" id="PF00535"/>
    </source>
</evidence>
<dbReference type="CDD" id="cd03801">
    <property type="entry name" value="GT4_PimA-like"/>
    <property type="match status" value="1"/>
</dbReference>
<accession>A0ABS1CKL0</accession>